<evidence type="ECO:0008006" key="4">
    <source>
        <dbReference type="Google" id="ProtNLM"/>
    </source>
</evidence>
<reference evidence="2 3" key="1">
    <citation type="journal article" date="2016" name="Nat. Commun.">
        <title>Thousands of microbial genomes shed light on interconnected biogeochemical processes in an aquifer system.</title>
        <authorList>
            <person name="Anantharaman K."/>
            <person name="Brown C.T."/>
            <person name="Hug L.A."/>
            <person name="Sharon I."/>
            <person name="Castelle C.J."/>
            <person name="Probst A.J."/>
            <person name="Thomas B.C."/>
            <person name="Singh A."/>
            <person name="Wilkins M.J."/>
            <person name="Karaoz U."/>
            <person name="Brodie E.L."/>
            <person name="Williams K.H."/>
            <person name="Hubbard S.S."/>
            <person name="Banfield J.F."/>
        </authorList>
    </citation>
    <scope>NUCLEOTIDE SEQUENCE [LARGE SCALE GENOMIC DNA]</scope>
</reference>
<gene>
    <name evidence="2" type="ORF">A3E36_03590</name>
</gene>
<keyword evidence="1" id="KW-1133">Transmembrane helix</keyword>
<protein>
    <recommendedName>
        <fullName evidence="4">Major facilitator superfamily (MFS) profile domain-containing protein</fullName>
    </recommendedName>
</protein>
<accession>A0A1G1X7B2</accession>
<keyword evidence="1" id="KW-0812">Transmembrane</keyword>
<keyword evidence="1" id="KW-0472">Membrane</keyword>
<dbReference type="AlphaFoldDB" id="A0A1G1X7B2"/>
<evidence type="ECO:0000256" key="1">
    <source>
        <dbReference type="SAM" id="Phobius"/>
    </source>
</evidence>
<feature type="transmembrane region" description="Helical" evidence="1">
    <location>
        <begin position="103"/>
        <end position="123"/>
    </location>
</feature>
<organism evidence="2 3">
    <name type="scientific">Candidatus Andersenbacteria bacterium RIFCSPHIGHO2_12_FULL_45_11b</name>
    <dbReference type="NCBI Taxonomy" id="1797282"/>
    <lineage>
        <taxon>Bacteria</taxon>
        <taxon>Candidatus Anderseniibacteriota</taxon>
    </lineage>
</organism>
<dbReference type="EMBL" id="MHHS01000044">
    <property type="protein sequence ID" value="OGY35886.1"/>
    <property type="molecule type" value="Genomic_DNA"/>
</dbReference>
<proteinExistence type="predicted"/>
<comment type="caution">
    <text evidence="2">The sequence shown here is derived from an EMBL/GenBank/DDBJ whole genome shotgun (WGS) entry which is preliminary data.</text>
</comment>
<name>A0A1G1X7B2_9BACT</name>
<evidence type="ECO:0000313" key="2">
    <source>
        <dbReference type="EMBL" id="OGY35886.1"/>
    </source>
</evidence>
<sequence>MTVRLFGFATMATFLFSTGVLALIVSWVDPTSSASGLALVLFFLTMFLFVASLFSMLGYLARAIIVRHQLPPYRVRPSLRQGLFFGIFVDILLFLQLERILVWWVSAIIILLFVVIELVFISYDQNSAGPRGSHAEGN</sequence>
<dbReference type="Proteomes" id="UP000177941">
    <property type="component" value="Unassembled WGS sequence"/>
</dbReference>
<evidence type="ECO:0000313" key="3">
    <source>
        <dbReference type="Proteomes" id="UP000177941"/>
    </source>
</evidence>
<feature type="transmembrane region" description="Helical" evidence="1">
    <location>
        <begin position="38"/>
        <end position="61"/>
    </location>
</feature>
<feature type="transmembrane region" description="Helical" evidence="1">
    <location>
        <begin position="82"/>
        <end position="97"/>
    </location>
</feature>